<dbReference type="InterPro" id="IPR036388">
    <property type="entry name" value="WH-like_DNA-bd_sf"/>
</dbReference>
<protein>
    <submittedName>
        <fullName evidence="2">DNA-binding MarR family transcriptional regulator</fullName>
    </submittedName>
</protein>
<gene>
    <name evidence="2" type="ORF">GGR04_000257</name>
</gene>
<evidence type="ECO:0000259" key="1">
    <source>
        <dbReference type="Pfam" id="PF13601"/>
    </source>
</evidence>
<dbReference type="Pfam" id="PF13601">
    <property type="entry name" value="HTH_34"/>
    <property type="match status" value="1"/>
</dbReference>
<keyword evidence="2" id="KW-0238">DNA-binding</keyword>
<dbReference type="EMBL" id="JACIEK010000001">
    <property type="protein sequence ID" value="MBB3996436.1"/>
    <property type="molecule type" value="Genomic_DNA"/>
</dbReference>
<dbReference type="InterPro" id="IPR027395">
    <property type="entry name" value="WH_DNA-bd_dom"/>
</dbReference>
<comment type="caution">
    <text evidence="2">The sequence shown here is derived from an EMBL/GenBank/DDBJ whole genome shotgun (WGS) entry which is preliminary data.</text>
</comment>
<feature type="domain" description="Winged helix DNA-binding" evidence="1">
    <location>
        <begin position="24"/>
        <end position="102"/>
    </location>
</feature>
<accession>A0A7W6H1Y8</accession>
<sequence>MVGAGSTSPFAYEGLDRVIHEKARLGVMTSLAGQPRGLGFADLKRLCGLTDGNLSRHLQVLEEAGFVRIEKAFAGKRPVTTCFLTEAGRESFLDYLATLEQVLKDAVAASKAPLRDPKPSPA</sequence>
<dbReference type="GO" id="GO:0003677">
    <property type="term" value="F:DNA binding"/>
    <property type="evidence" value="ECO:0007669"/>
    <property type="project" value="UniProtKB-KW"/>
</dbReference>
<proteinExistence type="predicted"/>
<dbReference type="AlphaFoldDB" id="A0A7W6H1Y8"/>
<keyword evidence="3" id="KW-1185">Reference proteome</keyword>
<dbReference type="InterPro" id="IPR011991">
    <property type="entry name" value="ArsR-like_HTH"/>
</dbReference>
<dbReference type="Proteomes" id="UP000542776">
    <property type="component" value="Unassembled WGS sequence"/>
</dbReference>
<dbReference type="PANTHER" id="PTHR37318">
    <property type="entry name" value="BSL7504 PROTEIN"/>
    <property type="match status" value="1"/>
</dbReference>
<organism evidence="2 3">
    <name type="scientific">Aureimonas pseudogalii</name>
    <dbReference type="NCBI Taxonomy" id="1744844"/>
    <lineage>
        <taxon>Bacteria</taxon>
        <taxon>Pseudomonadati</taxon>
        <taxon>Pseudomonadota</taxon>
        <taxon>Alphaproteobacteria</taxon>
        <taxon>Hyphomicrobiales</taxon>
        <taxon>Aurantimonadaceae</taxon>
        <taxon>Aureimonas</taxon>
    </lineage>
</organism>
<reference evidence="2 3" key="1">
    <citation type="submission" date="2020-08" db="EMBL/GenBank/DDBJ databases">
        <title>Genomic Encyclopedia of Type Strains, Phase IV (KMG-IV): sequencing the most valuable type-strain genomes for metagenomic binning, comparative biology and taxonomic classification.</title>
        <authorList>
            <person name="Goeker M."/>
        </authorList>
    </citation>
    <scope>NUCLEOTIDE SEQUENCE [LARGE SCALE GENOMIC DNA]</scope>
    <source>
        <strain evidence="2 3">DSM 102238</strain>
    </source>
</reference>
<dbReference type="RefSeq" id="WP_183197079.1">
    <property type="nucleotide sequence ID" value="NZ_JACIEK010000001.1"/>
</dbReference>
<dbReference type="CDD" id="cd00090">
    <property type="entry name" value="HTH_ARSR"/>
    <property type="match status" value="1"/>
</dbReference>
<dbReference type="GO" id="GO:0006355">
    <property type="term" value="P:regulation of DNA-templated transcription"/>
    <property type="evidence" value="ECO:0007669"/>
    <property type="project" value="UniProtKB-ARBA"/>
</dbReference>
<dbReference type="Gene3D" id="1.10.10.10">
    <property type="entry name" value="Winged helix-like DNA-binding domain superfamily/Winged helix DNA-binding domain"/>
    <property type="match status" value="1"/>
</dbReference>
<evidence type="ECO:0000313" key="2">
    <source>
        <dbReference type="EMBL" id="MBB3996436.1"/>
    </source>
</evidence>
<evidence type="ECO:0000313" key="3">
    <source>
        <dbReference type="Proteomes" id="UP000542776"/>
    </source>
</evidence>
<dbReference type="InterPro" id="IPR036390">
    <property type="entry name" value="WH_DNA-bd_sf"/>
</dbReference>
<dbReference type="SUPFAM" id="SSF46785">
    <property type="entry name" value="Winged helix' DNA-binding domain"/>
    <property type="match status" value="1"/>
</dbReference>
<name>A0A7W6H1Y8_9HYPH</name>
<dbReference type="PANTHER" id="PTHR37318:SF1">
    <property type="entry name" value="BSL7504 PROTEIN"/>
    <property type="match status" value="1"/>
</dbReference>